<proteinExistence type="predicted"/>
<sequence length="170" mass="18715">MISMSKDYNGSVAPKERINISYIPKTDGEPSEVELPLNMLIVGDTGNSQETAPLDERQMVSIDKHSFNSVMAEASISLNFAVPAKLEDDAKESDEMNVALEIKSLDDFSPDNVARQVPEVKKLLELREALTALKGPLGNLPAFRAQLQAMLEDEASREQLLREISQAEGK</sequence>
<dbReference type="NCBIfam" id="TIGR03358">
    <property type="entry name" value="VI_chp_5"/>
    <property type="match status" value="1"/>
</dbReference>
<comment type="caution">
    <text evidence="1">The sequence shown here is derived from an EMBL/GenBank/DDBJ whole genome shotgun (WGS) entry which is preliminary data.</text>
</comment>
<gene>
    <name evidence="1" type="ORF">SEENIN0B_01111</name>
</gene>
<accession>A0A6C8G676</accession>
<dbReference type="Proteomes" id="UP000004564">
    <property type="component" value="Chromosome"/>
</dbReference>
<dbReference type="PANTHER" id="PTHR35850">
    <property type="entry name" value="CYTOPLASMIC PROTEIN-RELATED"/>
    <property type="match status" value="1"/>
</dbReference>
<name>A0A6C8G676_SALIN</name>
<dbReference type="AlphaFoldDB" id="A0A6C8G676"/>
<dbReference type="PIRSF" id="PIRSF028301">
    <property type="entry name" value="UCP028301"/>
    <property type="match status" value="1"/>
</dbReference>
<organism evidence="1 2">
    <name type="scientific">Salmonella enterica subsp. enterica serovar Infantis str. SARB27</name>
    <dbReference type="NCBI Taxonomy" id="596155"/>
    <lineage>
        <taxon>Bacteria</taxon>
        <taxon>Pseudomonadati</taxon>
        <taxon>Pseudomonadota</taxon>
        <taxon>Gammaproteobacteria</taxon>
        <taxon>Enterobacterales</taxon>
        <taxon>Enterobacteriaceae</taxon>
        <taxon>Salmonella</taxon>
    </lineage>
</organism>
<reference evidence="1 2" key="1">
    <citation type="submission" date="2011-09" db="EMBL/GenBank/DDBJ databases">
        <authorList>
            <person name="McClelland M."/>
            <person name="Clifton S."/>
            <person name="Porwollik S."/>
            <person name="Cheng P."/>
            <person name="Wollam A."/>
            <person name="Wang C."/>
            <person name="Pepin K."/>
            <person name="Bhonagiri V."/>
            <person name="Fulton R."/>
            <person name="Fulton L.F."/>
            <person name="Delehaunty K."/>
            <person name="Fronick C."/>
            <person name="O'Laughlin M."/>
            <person name="Godfrey J."/>
            <person name="Waligorski J."/>
            <person name="Appelbaum E."/>
            <person name="Farmer C."/>
            <person name="Strong C."/>
            <person name="Tomlinson C."/>
            <person name="Hou S."/>
            <person name="Minx P."/>
            <person name="Warren W."/>
            <person name="Wilson R.K."/>
        </authorList>
    </citation>
    <scope>NUCLEOTIDE SEQUENCE [LARGE SCALE GENOMIC DNA]</scope>
    <source>
        <strain evidence="2">SARB 27</strain>
    </source>
</reference>
<protein>
    <submittedName>
        <fullName evidence="1">Type VI secretion protein, VC_A0107 family</fullName>
    </submittedName>
</protein>
<dbReference type="EMBL" id="AFYI01000002">
    <property type="protein sequence ID" value="EHB41260.1"/>
    <property type="molecule type" value="Genomic_DNA"/>
</dbReference>
<evidence type="ECO:0000313" key="1">
    <source>
        <dbReference type="EMBL" id="EHB41260.1"/>
    </source>
</evidence>
<dbReference type="InterPro" id="IPR008312">
    <property type="entry name" value="T6SS_TssB1"/>
</dbReference>
<evidence type="ECO:0000313" key="2">
    <source>
        <dbReference type="Proteomes" id="UP000004564"/>
    </source>
</evidence>
<dbReference type="Pfam" id="PF05591">
    <property type="entry name" value="T6SS_VipA"/>
    <property type="match status" value="1"/>
</dbReference>
<dbReference type="PANTHER" id="PTHR35850:SF2">
    <property type="entry name" value="TYPE VI SECRETION SYSTEM CONTRACTILE SHEATH SMALL SUBUNIT"/>
    <property type="match status" value="1"/>
</dbReference>